<dbReference type="InterPro" id="IPR012951">
    <property type="entry name" value="BBE"/>
</dbReference>
<dbReference type="OMA" id="WEGRLAN"/>
<dbReference type="InterPro" id="IPR006094">
    <property type="entry name" value="Oxid_FAD_bind_N"/>
</dbReference>
<gene>
    <name evidence="10" type="ORF">AMTR_s00032p00227420</name>
</gene>
<keyword evidence="4 8" id="KW-0732">Signal</keyword>
<evidence type="ECO:0000256" key="1">
    <source>
        <dbReference type="ARBA" id="ARBA00001974"/>
    </source>
</evidence>
<feature type="chain" id="PRO_5004658612" description="FAD-binding PCMH-type domain-containing protein" evidence="8">
    <location>
        <begin position="32"/>
        <end position="583"/>
    </location>
</feature>
<name>U5D3R0_AMBTC</name>
<keyword evidence="6" id="KW-0325">Glycoprotein</keyword>
<dbReference type="Gramene" id="ERN14998">
    <property type="protein sequence ID" value="ERN14998"/>
    <property type="gene ID" value="AMTR_s00032p00227420"/>
</dbReference>
<sequence>MRAPLSGAPPAATLRSLSLILLSLLLASAFCNPSLSSTTNSLSKDTSTSSLPPLSYQSLSSSTTSTPNSLTSNTTSQHVRFRKCLSRSASTPIPTQPPSASSISAPHQPIFILHPETFDHVQASIKCAGAWNLQIRTRSGGHDYASLSSISLSRKPFVVLDLAYLREITLAHDRAHIAMWVHAGATLGELYHSIEKLAPNHAFPAGLCPTVGVGGHISGGGFGTLVRKFGLAADNVIDALIVDQKGRILNRETMGEDLFWAIRGGGAASFCVVVSWKLRLVPIPYRVTVFTIQKTPDQNAIPLVYKWQYIAHRLPENLFIRVVMQRYVKKSRGKGKTGKNGPKTRINAQKKRGDGVTVEFNSLYLGNCSELKRIMDQWFPELGFSQANGTEISWIQSVLYFSGYKLGTSIKVLLDRKHVDHLSFKAKSDYLYRPIPEKGLRGIWKWLEKEEKAFAIIDPYGGKMEEIAEDETPFPHRAGSLYNIQYIVKWEGEGDEEKRKHEDWITGLYKYMVEFVSEKPRAAYLNYRDLDLGVNGGSGDYEEARGWGEKYFKGKFRRLAMVKAAVDGEDFFWNEQSIPVLKQ</sequence>
<dbReference type="EMBL" id="KI392518">
    <property type="protein sequence ID" value="ERN14998.1"/>
    <property type="molecule type" value="Genomic_DNA"/>
</dbReference>
<dbReference type="Gene3D" id="3.40.462.20">
    <property type="match status" value="1"/>
</dbReference>
<organism evidence="10 11">
    <name type="scientific">Amborella trichopoda</name>
    <dbReference type="NCBI Taxonomy" id="13333"/>
    <lineage>
        <taxon>Eukaryota</taxon>
        <taxon>Viridiplantae</taxon>
        <taxon>Streptophyta</taxon>
        <taxon>Embryophyta</taxon>
        <taxon>Tracheophyta</taxon>
        <taxon>Spermatophyta</taxon>
        <taxon>Magnoliopsida</taxon>
        <taxon>Amborellales</taxon>
        <taxon>Amborellaceae</taxon>
        <taxon>Amborella</taxon>
    </lineage>
</organism>
<dbReference type="AlphaFoldDB" id="U5D3R0"/>
<evidence type="ECO:0000256" key="6">
    <source>
        <dbReference type="ARBA" id="ARBA00023180"/>
    </source>
</evidence>
<dbReference type="InterPro" id="IPR016167">
    <property type="entry name" value="FAD-bd_PCMH_sub1"/>
</dbReference>
<feature type="signal peptide" evidence="8">
    <location>
        <begin position="1"/>
        <end position="31"/>
    </location>
</feature>
<evidence type="ECO:0000256" key="8">
    <source>
        <dbReference type="SAM" id="SignalP"/>
    </source>
</evidence>
<dbReference type="Proteomes" id="UP000017836">
    <property type="component" value="Unassembled WGS sequence"/>
</dbReference>
<dbReference type="Gene3D" id="3.30.465.10">
    <property type="match status" value="1"/>
</dbReference>
<feature type="compositionally biased region" description="Low complexity" evidence="7">
    <location>
        <begin position="37"/>
        <end position="76"/>
    </location>
</feature>
<keyword evidence="5" id="KW-0274">FAD</keyword>
<evidence type="ECO:0000256" key="2">
    <source>
        <dbReference type="ARBA" id="ARBA00005466"/>
    </source>
</evidence>
<dbReference type="Pfam" id="PF08031">
    <property type="entry name" value="BBE"/>
    <property type="match status" value="1"/>
</dbReference>
<dbReference type="HOGENOM" id="CLU_018354_6_0_1"/>
<dbReference type="Pfam" id="PF01565">
    <property type="entry name" value="FAD_binding_4"/>
    <property type="match status" value="1"/>
</dbReference>
<dbReference type="PANTHER" id="PTHR32448">
    <property type="entry name" value="OS08G0158400 PROTEIN"/>
    <property type="match status" value="1"/>
</dbReference>
<dbReference type="Gene3D" id="3.30.43.10">
    <property type="entry name" value="Uridine Diphospho-n-acetylenolpyruvylglucosamine Reductase, domain 2"/>
    <property type="match status" value="1"/>
</dbReference>
<dbReference type="InterPro" id="IPR036318">
    <property type="entry name" value="FAD-bd_PCMH-like_sf"/>
</dbReference>
<keyword evidence="3" id="KW-0285">Flavoprotein</keyword>
<dbReference type="InterPro" id="IPR016169">
    <property type="entry name" value="FAD-bd_PCMH_sub2"/>
</dbReference>
<dbReference type="GO" id="GO:0071949">
    <property type="term" value="F:FAD binding"/>
    <property type="evidence" value="ECO:0007669"/>
    <property type="project" value="InterPro"/>
</dbReference>
<dbReference type="PROSITE" id="PS51387">
    <property type="entry name" value="FAD_PCMH"/>
    <property type="match status" value="1"/>
</dbReference>
<dbReference type="eggNOG" id="ENOG502QVGN">
    <property type="taxonomic scope" value="Eukaryota"/>
</dbReference>
<evidence type="ECO:0000256" key="3">
    <source>
        <dbReference type="ARBA" id="ARBA00022630"/>
    </source>
</evidence>
<keyword evidence="11" id="KW-1185">Reference proteome</keyword>
<evidence type="ECO:0000313" key="11">
    <source>
        <dbReference type="Proteomes" id="UP000017836"/>
    </source>
</evidence>
<proteinExistence type="inferred from homology"/>
<protein>
    <recommendedName>
        <fullName evidence="9">FAD-binding PCMH-type domain-containing protein</fullName>
    </recommendedName>
</protein>
<dbReference type="InterPro" id="IPR016166">
    <property type="entry name" value="FAD-bd_PCMH"/>
</dbReference>
<feature type="domain" description="FAD-binding PCMH-type" evidence="9">
    <location>
        <begin position="104"/>
        <end position="283"/>
    </location>
</feature>
<dbReference type="STRING" id="13333.U5D3R0"/>
<evidence type="ECO:0000313" key="10">
    <source>
        <dbReference type="EMBL" id="ERN14998.1"/>
    </source>
</evidence>
<dbReference type="SUPFAM" id="SSF56176">
    <property type="entry name" value="FAD-binding/transporter-associated domain-like"/>
    <property type="match status" value="1"/>
</dbReference>
<reference evidence="11" key="1">
    <citation type="journal article" date="2013" name="Science">
        <title>The Amborella genome and the evolution of flowering plants.</title>
        <authorList>
            <consortium name="Amborella Genome Project"/>
        </authorList>
    </citation>
    <scope>NUCLEOTIDE SEQUENCE [LARGE SCALE GENOMIC DNA]</scope>
</reference>
<comment type="similarity">
    <text evidence="2">Belongs to the oxygen-dependent FAD-linked oxidoreductase family.</text>
</comment>
<evidence type="ECO:0000256" key="7">
    <source>
        <dbReference type="SAM" id="MobiDB-lite"/>
    </source>
</evidence>
<dbReference type="GO" id="GO:0016491">
    <property type="term" value="F:oxidoreductase activity"/>
    <property type="evidence" value="ECO:0007669"/>
    <property type="project" value="InterPro"/>
</dbReference>
<evidence type="ECO:0000256" key="4">
    <source>
        <dbReference type="ARBA" id="ARBA00022729"/>
    </source>
</evidence>
<feature type="region of interest" description="Disordered" evidence="7">
    <location>
        <begin position="37"/>
        <end position="79"/>
    </location>
</feature>
<accession>U5D3R0</accession>
<evidence type="ECO:0000256" key="5">
    <source>
        <dbReference type="ARBA" id="ARBA00022827"/>
    </source>
</evidence>
<comment type="cofactor">
    <cofactor evidence="1">
        <name>FAD</name>
        <dbReference type="ChEBI" id="CHEBI:57692"/>
    </cofactor>
</comment>
<evidence type="ECO:0000259" key="9">
    <source>
        <dbReference type="PROSITE" id="PS51387"/>
    </source>
</evidence>